<dbReference type="PANTHER" id="PTHR28663">
    <property type="entry name" value="COILED-COIL DOMAIN-CONTAINING PROTEIN 173"/>
    <property type="match status" value="1"/>
</dbReference>
<dbReference type="GeneID" id="115885821"/>
<keyword evidence="1 2" id="KW-0175">Coiled coil</keyword>
<evidence type="ECO:0000256" key="1">
    <source>
        <dbReference type="ARBA" id="ARBA00023054"/>
    </source>
</evidence>
<dbReference type="GO" id="GO:0005879">
    <property type="term" value="C:axonemal microtubule"/>
    <property type="evidence" value="ECO:0007669"/>
    <property type="project" value="TreeGrafter"/>
</dbReference>
<dbReference type="AlphaFoldDB" id="A0A6J2YBR1"/>
<name>A0A6J2YBR1_SITOR</name>
<keyword evidence="4" id="KW-1185">Reference proteome</keyword>
<proteinExistence type="predicted"/>
<sequence>MESRWYLFAGQTLENTKISDRVNALHITDSAWKGITKHLDRKKMLQEALDKEKAVKQYLDEGSKNMTEKWENSLENVRKRKEEERLKMIEQKKDDRMQKFMALRKEQEAIRKQYRDKVHKQIFMSTGYARALTSALVTSDVLYEREKQIELQNKIKQHELDENKKYVDIMKKEVEAEAIKKIEEQEKEAEKQRIYGSNLRDSIKEKLEVERALKETTVREEAEDNIEAMKELEKLDKIMEQDKLKKKRALLTENQKILKEVEEGKRQHEREEKELDEVVKVYQVAKHRIDCMRKQREKELRDSEVERRQKIAALVMAERENREAVENEILQKAIAEKDAIELQKIKDKLEFQEKMKRERLENRQEVLQREAEKRRKDLEIQKWETLNRYKAQEYHKIYEEKRKRELWAEIIRYRQTLLEQIEDNKLCQQTEKELDEMFITTKTNLEDDNTKFFEYAKEVMEMAQKKNRSIVPINRVIEEYMKAMSITVNPLDESNQKQSGDLSNNTKLKNTKKITKTAKKKICGCSSK</sequence>
<protein>
    <submittedName>
        <fullName evidence="5">Calponin homology domain-containing protein DDB_G0272472-like</fullName>
    </submittedName>
</protein>
<dbReference type="Proteomes" id="UP000504635">
    <property type="component" value="Unplaced"/>
</dbReference>
<gene>
    <name evidence="5" type="primary">LOC115885821</name>
</gene>
<organism evidence="4 5">
    <name type="scientific">Sitophilus oryzae</name>
    <name type="common">Rice weevil</name>
    <name type="synonym">Curculio oryzae</name>
    <dbReference type="NCBI Taxonomy" id="7048"/>
    <lineage>
        <taxon>Eukaryota</taxon>
        <taxon>Metazoa</taxon>
        <taxon>Ecdysozoa</taxon>
        <taxon>Arthropoda</taxon>
        <taxon>Hexapoda</taxon>
        <taxon>Insecta</taxon>
        <taxon>Pterygota</taxon>
        <taxon>Neoptera</taxon>
        <taxon>Endopterygota</taxon>
        <taxon>Coleoptera</taxon>
        <taxon>Polyphaga</taxon>
        <taxon>Cucujiformia</taxon>
        <taxon>Curculionidae</taxon>
        <taxon>Dryophthorinae</taxon>
        <taxon>Sitophilus</taxon>
    </lineage>
</organism>
<dbReference type="KEGG" id="soy:115885821"/>
<feature type="coiled-coil region" evidence="2">
    <location>
        <begin position="251"/>
        <end position="281"/>
    </location>
</feature>
<dbReference type="InterPro" id="IPR043597">
    <property type="entry name" value="TPH_dom"/>
</dbReference>
<dbReference type="OrthoDB" id="331765at2759"/>
<evidence type="ECO:0000313" key="4">
    <source>
        <dbReference type="Proteomes" id="UP000504635"/>
    </source>
</evidence>
<feature type="coiled-coil region" evidence="2">
    <location>
        <begin position="67"/>
        <end position="99"/>
    </location>
</feature>
<reference evidence="5" key="1">
    <citation type="submission" date="2025-08" db="UniProtKB">
        <authorList>
            <consortium name="RefSeq"/>
        </authorList>
    </citation>
    <scope>IDENTIFICATION</scope>
    <source>
        <tissue evidence="5">Gonads</tissue>
    </source>
</reference>
<dbReference type="RefSeq" id="XP_030760706.1">
    <property type="nucleotide sequence ID" value="XM_030904846.1"/>
</dbReference>
<dbReference type="InterPro" id="IPR039986">
    <property type="entry name" value="CFAP210"/>
</dbReference>
<evidence type="ECO:0000259" key="3">
    <source>
        <dbReference type="Pfam" id="PF13868"/>
    </source>
</evidence>
<feature type="domain" description="Trichohyalin-plectin-homology" evidence="3">
    <location>
        <begin position="130"/>
        <end position="458"/>
    </location>
</feature>
<dbReference type="PANTHER" id="PTHR28663:SF1">
    <property type="entry name" value="CILIA- AND FLAGELLA- ASSOCIATED PROTEIN 210"/>
    <property type="match status" value="1"/>
</dbReference>
<dbReference type="InParanoid" id="A0A6J2YBR1"/>
<evidence type="ECO:0000256" key="2">
    <source>
        <dbReference type="SAM" id="Coils"/>
    </source>
</evidence>
<dbReference type="Pfam" id="PF13868">
    <property type="entry name" value="TPH"/>
    <property type="match status" value="1"/>
</dbReference>
<evidence type="ECO:0000313" key="5">
    <source>
        <dbReference type="RefSeq" id="XP_030760706.1"/>
    </source>
</evidence>
<accession>A0A6J2YBR1</accession>